<dbReference type="Pfam" id="PF02615">
    <property type="entry name" value="Ldh_2"/>
    <property type="match status" value="1"/>
</dbReference>
<dbReference type="STRING" id="300112.A0A4S2KGY7"/>
<protein>
    <recommendedName>
        <fullName evidence="6">Malate dehydrogenase</fullName>
    </recommendedName>
</protein>
<reference evidence="4 5" key="1">
    <citation type="journal article" date="2019" name="Philos. Trans. R. Soc. Lond., B, Biol. Sci.">
        <title>Ant behaviour and brain gene expression of defending hosts depend on the ecological success of the intruding social parasite.</title>
        <authorList>
            <person name="Kaur R."/>
            <person name="Stoldt M."/>
            <person name="Jongepier E."/>
            <person name="Feldmeyer B."/>
            <person name="Menzel F."/>
            <person name="Bornberg-Bauer E."/>
            <person name="Foitzik S."/>
        </authorList>
    </citation>
    <scope>NUCLEOTIDE SEQUENCE [LARGE SCALE GENOMIC DNA]</scope>
    <source>
        <tissue evidence="4">Whole body</tissue>
    </source>
</reference>
<sequence length="415" mass="45027">MLTVVRRATLSRLLGLLTSSSSSRARTVTAGTRMTSTGCQDRDQKVVPKDEVIRFIEECMRKAGTTLEDARVVGHHLMTADYRGHFSHGMNRMQMYVQDIENRITDPAARPQIITDFQTLRLHLGDLLRHDFQAIALVDGKNGLGQVVGKYCMELAMEKAKKFGIGMVAARGSNHYGICGYYTMMAMEQDLIGFTCTNTSPLMAPTRSTKSGLGTNPLSVGMAACDGDGFVLDMATTAVALGKIELAIRKGENIPEGWALGSDGKVTRDAEEAFKASLLMPLGGAEHTSGYKGYGLGLMVEILCGILTGSHFGPNIRAWKTGDKVADLGQCFMAINPEAFAPGSKDRLTTLLKQLRSLPSSGEKPVLIAGDPERQHMKKVDMDGGITYHPNQLEASEDVAKHMSVRPMKLVPKST</sequence>
<comment type="similarity">
    <text evidence="1">Belongs to the LDH2/MDH2 oxidoreductase family.</text>
</comment>
<dbReference type="Gene3D" id="1.10.1530.10">
    <property type="match status" value="1"/>
</dbReference>
<evidence type="ECO:0000313" key="5">
    <source>
        <dbReference type="Proteomes" id="UP000310200"/>
    </source>
</evidence>
<dbReference type="InterPro" id="IPR043144">
    <property type="entry name" value="Mal/L-sulf/L-lact_DH-like_ah"/>
</dbReference>
<dbReference type="PANTHER" id="PTHR11091">
    <property type="entry name" value="OXIDOREDUCTASE-RELATED"/>
    <property type="match status" value="1"/>
</dbReference>
<dbReference type="Gene3D" id="3.30.1370.60">
    <property type="entry name" value="Hypothetical oxidoreductase yiak, domain 2"/>
    <property type="match status" value="1"/>
</dbReference>
<dbReference type="AlphaFoldDB" id="A0A4S2KGY7"/>
<proteinExistence type="inferred from homology"/>
<feature type="chain" id="PRO_5020732933" description="Malate dehydrogenase" evidence="3">
    <location>
        <begin position="26"/>
        <end position="415"/>
    </location>
</feature>
<evidence type="ECO:0000256" key="3">
    <source>
        <dbReference type="SAM" id="SignalP"/>
    </source>
</evidence>
<name>A0A4S2KGY7_9HYME</name>
<keyword evidence="2" id="KW-0560">Oxidoreductase</keyword>
<evidence type="ECO:0000256" key="2">
    <source>
        <dbReference type="ARBA" id="ARBA00023002"/>
    </source>
</evidence>
<dbReference type="InterPro" id="IPR003767">
    <property type="entry name" value="Malate/L-lactate_DH-like"/>
</dbReference>
<gene>
    <name evidence="4" type="ORF">DBV15_08664</name>
</gene>
<evidence type="ECO:0000313" key="4">
    <source>
        <dbReference type="EMBL" id="TGZ48256.1"/>
    </source>
</evidence>
<keyword evidence="5" id="KW-1185">Reference proteome</keyword>
<dbReference type="PANTHER" id="PTHR11091:SF0">
    <property type="entry name" value="MALATE DEHYDROGENASE"/>
    <property type="match status" value="1"/>
</dbReference>
<accession>A0A4S2KGY7</accession>
<dbReference type="EMBL" id="QBLH01002515">
    <property type="protein sequence ID" value="TGZ48256.1"/>
    <property type="molecule type" value="Genomic_DNA"/>
</dbReference>
<dbReference type="SUPFAM" id="SSF89733">
    <property type="entry name" value="L-sulfolactate dehydrogenase-like"/>
    <property type="match status" value="1"/>
</dbReference>
<evidence type="ECO:0000256" key="1">
    <source>
        <dbReference type="ARBA" id="ARBA00006056"/>
    </source>
</evidence>
<organism evidence="4 5">
    <name type="scientific">Temnothorax longispinosus</name>
    <dbReference type="NCBI Taxonomy" id="300112"/>
    <lineage>
        <taxon>Eukaryota</taxon>
        <taxon>Metazoa</taxon>
        <taxon>Ecdysozoa</taxon>
        <taxon>Arthropoda</taxon>
        <taxon>Hexapoda</taxon>
        <taxon>Insecta</taxon>
        <taxon>Pterygota</taxon>
        <taxon>Neoptera</taxon>
        <taxon>Endopterygota</taxon>
        <taxon>Hymenoptera</taxon>
        <taxon>Apocrita</taxon>
        <taxon>Aculeata</taxon>
        <taxon>Formicoidea</taxon>
        <taxon>Formicidae</taxon>
        <taxon>Myrmicinae</taxon>
        <taxon>Temnothorax</taxon>
    </lineage>
</organism>
<dbReference type="Proteomes" id="UP000310200">
    <property type="component" value="Unassembled WGS sequence"/>
</dbReference>
<comment type="caution">
    <text evidence="4">The sequence shown here is derived from an EMBL/GenBank/DDBJ whole genome shotgun (WGS) entry which is preliminary data.</text>
</comment>
<dbReference type="InterPro" id="IPR036111">
    <property type="entry name" value="Mal/L-sulfo/L-lacto_DH-like_sf"/>
</dbReference>
<evidence type="ECO:0008006" key="6">
    <source>
        <dbReference type="Google" id="ProtNLM"/>
    </source>
</evidence>
<keyword evidence="3" id="KW-0732">Signal</keyword>
<dbReference type="GO" id="GO:0016491">
    <property type="term" value="F:oxidoreductase activity"/>
    <property type="evidence" value="ECO:0007669"/>
    <property type="project" value="UniProtKB-KW"/>
</dbReference>
<dbReference type="InterPro" id="IPR043143">
    <property type="entry name" value="Mal/L-sulf/L-lact_DH-like_NADP"/>
</dbReference>
<feature type="signal peptide" evidence="3">
    <location>
        <begin position="1"/>
        <end position="25"/>
    </location>
</feature>